<feature type="transmembrane region" description="Helical" evidence="6">
    <location>
        <begin position="145"/>
        <end position="165"/>
    </location>
</feature>
<organism evidence="7 8">
    <name type="scientific">Enterococcus quebecensis</name>
    <dbReference type="NCBI Taxonomy" id="903983"/>
    <lineage>
        <taxon>Bacteria</taxon>
        <taxon>Bacillati</taxon>
        <taxon>Bacillota</taxon>
        <taxon>Bacilli</taxon>
        <taxon>Lactobacillales</taxon>
        <taxon>Enterococcaceae</taxon>
        <taxon>Enterococcus</taxon>
    </lineage>
</organism>
<accession>A0A1E5GPP1</accession>
<feature type="transmembrane region" description="Helical" evidence="6">
    <location>
        <begin position="12"/>
        <end position="33"/>
    </location>
</feature>
<dbReference type="GO" id="GO:0005886">
    <property type="term" value="C:plasma membrane"/>
    <property type="evidence" value="ECO:0007669"/>
    <property type="project" value="UniProtKB-SubCell"/>
</dbReference>
<dbReference type="PANTHER" id="PTHR30250:SF11">
    <property type="entry name" value="O-ANTIGEN TRANSPORTER-RELATED"/>
    <property type="match status" value="1"/>
</dbReference>
<dbReference type="OrthoDB" id="6017905at2"/>
<feature type="transmembrane region" description="Helical" evidence="6">
    <location>
        <begin position="80"/>
        <end position="99"/>
    </location>
</feature>
<keyword evidence="5 6" id="KW-0472">Membrane</keyword>
<feature type="transmembrane region" description="Helical" evidence="6">
    <location>
        <begin position="325"/>
        <end position="348"/>
    </location>
</feature>
<name>A0A1E5GPP1_9ENTE</name>
<dbReference type="Proteomes" id="UP000094764">
    <property type="component" value="Unassembled WGS sequence"/>
</dbReference>
<evidence type="ECO:0000313" key="7">
    <source>
        <dbReference type="EMBL" id="OEG14681.1"/>
    </source>
</evidence>
<dbReference type="PANTHER" id="PTHR30250">
    <property type="entry name" value="PST FAMILY PREDICTED COLANIC ACID TRANSPORTER"/>
    <property type="match status" value="1"/>
</dbReference>
<feature type="transmembrane region" description="Helical" evidence="6">
    <location>
        <begin position="115"/>
        <end position="133"/>
    </location>
</feature>
<dbReference type="RefSeq" id="WP_069636168.1">
    <property type="nucleotide sequence ID" value="NZ_JXKZ01000013.1"/>
</dbReference>
<dbReference type="Pfam" id="PF01943">
    <property type="entry name" value="Polysacc_synt"/>
    <property type="match status" value="1"/>
</dbReference>
<evidence type="ECO:0000256" key="5">
    <source>
        <dbReference type="ARBA" id="ARBA00023136"/>
    </source>
</evidence>
<sequence>MKKFISKLMGFSIGPILGAAISFLTVPITTYYIDPSEFGKASMFSVIQYFLLSIIFLGIDQSYTREYHRVENKNKVFQNALIIPLLASMLLSVIIFIFQNQFSIFLFSDSKYPEISILFGIMIVLSVVERFILLSIRMAEKALEYSLFSVFLKLVVFVFTLVLVLSGKRTFLTIVYATIFGQFLGDAFLIIRHRKLLKIGLNDFDYPLLKKMITFGLPLVIAASLSNLLNTSGRFFLRGYSTFYELGIYTAALKISNILQIIQTAFTSFWVPTAYRWDKEKKDIKHFSFVSDILLLVMTIGFFLILFFKKYIALILSSDYSEAQFVAGLLALTPILYTLSETSTLGIVFSGKSHYNIWVSILAIIPNLVLNYLLVPKFGTIGAALATAFAYIVFCISRTYFSRKCDFKISFYKQSICICLFFIAACLNSFEYEYSYIVTLGFFIITLLVQYSTFSKIIEVKKNSEQWNFE</sequence>
<feature type="transmembrane region" description="Helical" evidence="6">
    <location>
        <begin position="381"/>
        <end position="399"/>
    </location>
</feature>
<feature type="transmembrane region" description="Helical" evidence="6">
    <location>
        <begin position="355"/>
        <end position="375"/>
    </location>
</feature>
<evidence type="ECO:0000256" key="1">
    <source>
        <dbReference type="ARBA" id="ARBA00004651"/>
    </source>
</evidence>
<keyword evidence="2" id="KW-1003">Cell membrane</keyword>
<dbReference type="AlphaFoldDB" id="A0A1E5GPP1"/>
<keyword evidence="4 6" id="KW-1133">Transmembrane helix</keyword>
<dbReference type="EMBL" id="MIKB01000019">
    <property type="protein sequence ID" value="OEG14681.1"/>
    <property type="molecule type" value="Genomic_DNA"/>
</dbReference>
<comment type="caution">
    <text evidence="7">The sequence shown here is derived from an EMBL/GenBank/DDBJ whole genome shotgun (WGS) entry which is preliminary data.</text>
</comment>
<gene>
    <name evidence="7" type="ORF">BCR23_12675</name>
</gene>
<dbReference type="STRING" id="903983.BCR23_12675"/>
<evidence type="ECO:0000256" key="6">
    <source>
        <dbReference type="SAM" id="Phobius"/>
    </source>
</evidence>
<dbReference type="InterPro" id="IPR050833">
    <property type="entry name" value="Poly_Biosynth_Transport"/>
</dbReference>
<feature type="transmembrane region" description="Helical" evidence="6">
    <location>
        <begin position="39"/>
        <end position="59"/>
    </location>
</feature>
<feature type="transmembrane region" description="Helical" evidence="6">
    <location>
        <begin position="212"/>
        <end position="229"/>
    </location>
</feature>
<reference evidence="8" key="1">
    <citation type="submission" date="2016-09" db="EMBL/GenBank/DDBJ databases">
        <authorList>
            <person name="Gulvik C.A."/>
        </authorList>
    </citation>
    <scope>NUCLEOTIDE SEQUENCE [LARGE SCALE GENOMIC DNA]</scope>
    <source>
        <strain evidence="8">LMG 26306</strain>
    </source>
</reference>
<evidence type="ECO:0000256" key="4">
    <source>
        <dbReference type="ARBA" id="ARBA00022989"/>
    </source>
</evidence>
<comment type="subcellular location">
    <subcellularLocation>
        <location evidence="1">Cell membrane</location>
        <topology evidence="1">Multi-pass membrane protein</topology>
    </subcellularLocation>
</comment>
<proteinExistence type="predicted"/>
<feature type="transmembrane region" description="Helical" evidence="6">
    <location>
        <begin position="436"/>
        <end position="454"/>
    </location>
</feature>
<evidence type="ECO:0000313" key="8">
    <source>
        <dbReference type="Proteomes" id="UP000094764"/>
    </source>
</evidence>
<feature type="transmembrane region" description="Helical" evidence="6">
    <location>
        <begin position="249"/>
        <end position="272"/>
    </location>
</feature>
<feature type="transmembrane region" description="Helical" evidence="6">
    <location>
        <begin position="411"/>
        <end position="430"/>
    </location>
</feature>
<evidence type="ECO:0000256" key="2">
    <source>
        <dbReference type="ARBA" id="ARBA00022475"/>
    </source>
</evidence>
<dbReference type="PATRIC" id="fig|903983.4.peg.687"/>
<keyword evidence="8" id="KW-1185">Reference proteome</keyword>
<feature type="transmembrane region" description="Helical" evidence="6">
    <location>
        <begin position="171"/>
        <end position="191"/>
    </location>
</feature>
<keyword evidence="3 6" id="KW-0812">Transmembrane</keyword>
<protein>
    <submittedName>
        <fullName evidence="7">Polysaccharide biosynthesis protein</fullName>
    </submittedName>
</protein>
<dbReference type="InterPro" id="IPR002797">
    <property type="entry name" value="Polysacc_synth"/>
</dbReference>
<feature type="transmembrane region" description="Helical" evidence="6">
    <location>
        <begin position="293"/>
        <end position="313"/>
    </location>
</feature>
<evidence type="ECO:0000256" key="3">
    <source>
        <dbReference type="ARBA" id="ARBA00022692"/>
    </source>
</evidence>